<evidence type="ECO:0000313" key="3">
    <source>
        <dbReference type="Proteomes" id="UP001243713"/>
    </source>
</evidence>
<dbReference type="Proteomes" id="UP001243713">
    <property type="component" value="Chromosome"/>
</dbReference>
<evidence type="ECO:0000256" key="1">
    <source>
        <dbReference type="SAM" id="Phobius"/>
    </source>
</evidence>
<dbReference type="RefSeq" id="WP_280163595.1">
    <property type="nucleotide sequence ID" value="NZ_CP093428.1"/>
</dbReference>
<keyword evidence="1" id="KW-0812">Transmembrane</keyword>
<sequence>MALDDLVRQANTKYGASKTTTLSFDQSTGQLPMELFITDEHSEHFLSLKTGGDTDRGLITGLMALGSIPCFLIALWLLATGNYEGASNGLIVAVPLVAIPFLWETFRRLPLPIIFNRRTREIYYDNNGELYHAPWDGLKALTCEFQMVGPYTAGMTNASLEILVHQFGNAENALMISLGTPMGKTLDMQKGFWEYIRSYMNNGPWFDENGNPSDSDKFVKTQLASNLKQSGFLGHTRKVIAEKKAAAKGKNYLSGIDVAMLLGNLFFHPSSLIQDFTYKIANRRSRNHWPKIVLERLRCDGPSSRLIDLEKEADS</sequence>
<keyword evidence="1" id="KW-0472">Membrane</keyword>
<gene>
    <name evidence="2" type="ORF">MOQ58_11405</name>
</gene>
<reference evidence="2 3" key="1">
    <citation type="submission" date="2022-03" db="EMBL/GenBank/DDBJ databases">
        <title>Plant growth promoting endophytes with ACC deaminase activity.</title>
        <authorList>
            <person name="Charles T."/>
            <person name="Van Dyk A."/>
            <person name="Cheng J."/>
            <person name="Heil J."/>
        </authorList>
    </citation>
    <scope>NUCLEOTIDE SEQUENCE [LARGE SCALE GENOMIC DNA]</scope>
    <source>
        <strain evidence="2 3">8R6</strain>
    </source>
</reference>
<feature type="transmembrane region" description="Helical" evidence="1">
    <location>
        <begin position="85"/>
        <end position="103"/>
    </location>
</feature>
<protein>
    <submittedName>
        <fullName evidence="2">Uncharacterized protein</fullName>
    </submittedName>
</protein>
<evidence type="ECO:0000313" key="2">
    <source>
        <dbReference type="EMBL" id="WGK92758.1"/>
    </source>
</evidence>
<organism evidence="2 3">
    <name type="scientific">Pseudomonas migulae</name>
    <dbReference type="NCBI Taxonomy" id="78543"/>
    <lineage>
        <taxon>Bacteria</taxon>
        <taxon>Pseudomonadati</taxon>
        <taxon>Pseudomonadota</taxon>
        <taxon>Gammaproteobacteria</taxon>
        <taxon>Pseudomonadales</taxon>
        <taxon>Pseudomonadaceae</taxon>
        <taxon>Pseudomonas</taxon>
    </lineage>
</organism>
<accession>A0ABY8N0H9</accession>
<dbReference type="EMBL" id="CP093428">
    <property type="protein sequence ID" value="WGK92758.1"/>
    <property type="molecule type" value="Genomic_DNA"/>
</dbReference>
<proteinExistence type="predicted"/>
<name>A0ABY8N0H9_9PSED</name>
<keyword evidence="3" id="KW-1185">Reference proteome</keyword>
<keyword evidence="1" id="KW-1133">Transmembrane helix</keyword>
<feature type="transmembrane region" description="Helical" evidence="1">
    <location>
        <begin position="58"/>
        <end position="79"/>
    </location>
</feature>